<reference evidence="4" key="1">
    <citation type="submission" date="2020-12" db="UniProtKB">
        <authorList>
            <consortium name="WormBaseParasite"/>
        </authorList>
    </citation>
    <scope>IDENTIFICATION</scope>
    <source>
        <strain evidence="4">MHco3</strain>
    </source>
</reference>
<sequence>GFEMGSRSRGTYGSQQYRGGGGDDFFPRYDSNRARESSRTTRNAPAAPATYRSRVESDFRSARGYEADRKRDYPNGREMDRTKSINDKRSADTRYDRQEGGRRGDPRDVERSIQSRSNGNDRGAEARLSDSSGNRYKYLDEGWYNAYKPPTSINTYPEASNEYRTSRNGYESQPLTRDTRDRYRYGKGAEPAYGTGLDMGQYGVVNSEIVMETRQLEERVAAIQRELEMLEKDNVGSRSTDYRSSRNAYSANPSGNLPSLLDFAPPPDAVQKARIEREEVHLRMREEELRRREQELIMEQQRAIRQRAAPTTQYRRVAPPSRPKNATFPKLRSSITRRPVFTKRMNKSSSRRKLPERRRVEKTHEKPKKDVKLPAKQKRTVKREVKEENISKKKTSGAEESSKKSGHDRTTEGLIEQILGKYKREGLLPRTRSLKKLFEFCDVNLLEDELCREAAALIPRVQMPTKDDYKTRTCIRTYNPTVFGPLDQYVPLGLFEEEVKVHDIANDTESDKILADLRKALAGSPES</sequence>
<feature type="compositionally biased region" description="Polar residues" evidence="2">
    <location>
        <begin position="8"/>
        <end position="17"/>
    </location>
</feature>
<feature type="compositionally biased region" description="Basic and acidic residues" evidence="2">
    <location>
        <begin position="53"/>
        <end position="113"/>
    </location>
</feature>
<protein>
    <submittedName>
        <fullName evidence="4">EF-hand domain-containing protein</fullName>
    </submittedName>
</protein>
<dbReference type="Proteomes" id="UP000025227">
    <property type="component" value="Unplaced"/>
</dbReference>
<feature type="compositionally biased region" description="Basic and acidic residues" evidence="2">
    <location>
        <begin position="25"/>
        <end position="39"/>
    </location>
</feature>
<feature type="compositionally biased region" description="Basic and acidic residues" evidence="2">
    <location>
        <begin position="357"/>
        <end position="373"/>
    </location>
</feature>
<feature type="compositionally biased region" description="Basic and acidic residues" evidence="2">
    <location>
        <begin position="382"/>
        <end position="411"/>
    </location>
</feature>
<feature type="region of interest" description="Disordered" evidence="2">
    <location>
        <begin position="234"/>
        <end position="260"/>
    </location>
</feature>
<evidence type="ECO:0000313" key="4">
    <source>
        <dbReference type="WBParaSite" id="HCON_00077790-00001"/>
    </source>
</evidence>
<feature type="compositionally biased region" description="Basic residues" evidence="2">
    <location>
        <begin position="340"/>
        <end position="356"/>
    </location>
</feature>
<feature type="region of interest" description="Disordered" evidence="2">
    <location>
        <begin position="303"/>
        <end position="411"/>
    </location>
</feature>
<dbReference type="OMA" id="GHDRTTE"/>
<feature type="compositionally biased region" description="Polar residues" evidence="2">
    <location>
        <begin position="151"/>
        <end position="176"/>
    </location>
</feature>
<feature type="compositionally biased region" description="Basic and acidic residues" evidence="2">
    <location>
        <begin position="234"/>
        <end position="244"/>
    </location>
</feature>
<evidence type="ECO:0000313" key="3">
    <source>
        <dbReference type="Proteomes" id="UP000025227"/>
    </source>
</evidence>
<feature type="coiled-coil region" evidence="1">
    <location>
        <begin position="206"/>
        <end position="233"/>
    </location>
</feature>
<evidence type="ECO:0000256" key="1">
    <source>
        <dbReference type="SAM" id="Coils"/>
    </source>
</evidence>
<evidence type="ECO:0000256" key="2">
    <source>
        <dbReference type="SAM" id="MobiDB-lite"/>
    </source>
</evidence>
<feature type="compositionally biased region" description="Polar residues" evidence="2">
    <location>
        <begin position="245"/>
        <end position="257"/>
    </location>
</feature>
<dbReference type="AlphaFoldDB" id="A0A7I4YDP9"/>
<dbReference type="WBParaSite" id="HCON_00077790-00001">
    <property type="protein sequence ID" value="HCON_00077790-00001"/>
    <property type="gene ID" value="HCON_00077790"/>
</dbReference>
<organism evidence="3 4">
    <name type="scientific">Haemonchus contortus</name>
    <name type="common">Barber pole worm</name>
    <dbReference type="NCBI Taxonomy" id="6289"/>
    <lineage>
        <taxon>Eukaryota</taxon>
        <taxon>Metazoa</taxon>
        <taxon>Ecdysozoa</taxon>
        <taxon>Nematoda</taxon>
        <taxon>Chromadorea</taxon>
        <taxon>Rhabditida</taxon>
        <taxon>Rhabditina</taxon>
        <taxon>Rhabditomorpha</taxon>
        <taxon>Strongyloidea</taxon>
        <taxon>Trichostrongylidae</taxon>
        <taxon>Haemonchus</taxon>
    </lineage>
</organism>
<feature type="region of interest" description="Disordered" evidence="2">
    <location>
        <begin position="150"/>
        <end position="199"/>
    </location>
</feature>
<keyword evidence="1" id="KW-0175">Coiled coil</keyword>
<proteinExistence type="predicted"/>
<dbReference type="OrthoDB" id="5875802at2759"/>
<feature type="region of interest" description="Disordered" evidence="2">
    <location>
        <begin position="1"/>
        <end position="132"/>
    </location>
</feature>
<keyword evidence="3" id="KW-1185">Reference proteome</keyword>
<name>A0A7I4YDP9_HAECO</name>
<accession>A0A7I4YDP9</accession>